<dbReference type="InterPro" id="IPR015424">
    <property type="entry name" value="PyrdxlP-dep_Trfase"/>
</dbReference>
<evidence type="ECO:0000313" key="3">
    <source>
        <dbReference type="EMBL" id="EGF28315.1"/>
    </source>
</evidence>
<dbReference type="Pfam" id="PF00266">
    <property type="entry name" value="Aminotran_5"/>
    <property type="match status" value="1"/>
</dbReference>
<dbReference type="Gene3D" id="3.90.1150.10">
    <property type="entry name" value="Aspartate Aminotransferase, domain 1"/>
    <property type="match status" value="1"/>
</dbReference>
<dbReference type="SUPFAM" id="SSF53383">
    <property type="entry name" value="PLP-dependent transferases"/>
    <property type="match status" value="1"/>
</dbReference>
<gene>
    <name evidence="3" type="ORF">RBWH47_04290</name>
</gene>
<evidence type="ECO:0000256" key="1">
    <source>
        <dbReference type="ARBA" id="ARBA00022898"/>
    </source>
</evidence>
<name>F2APP8_RHOBT</name>
<dbReference type="PANTHER" id="PTHR43092">
    <property type="entry name" value="L-CYSTEINE DESULFHYDRASE"/>
    <property type="match status" value="1"/>
</dbReference>
<dbReference type="Proteomes" id="UP000006222">
    <property type="component" value="Unassembled WGS sequence"/>
</dbReference>
<reference evidence="3 4" key="1">
    <citation type="journal article" date="2013" name="Mar. Genomics">
        <title>Expression of sulfatases in Rhodopirellula baltica and the diversity of sulfatases in the genus Rhodopirellula.</title>
        <authorList>
            <person name="Wegner C.E."/>
            <person name="Richter-Heitmann T."/>
            <person name="Klindworth A."/>
            <person name="Klockow C."/>
            <person name="Richter M."/>
            <person name="Achstetter T."/>
            <person name="Glockner F.O."/>
            <person name="Harder J."/>
        </authorList>
    </citation>
    <scope>NUCLEOTIDE SEQUENCE [LARGE SCALE GENOMIC DNA]</scope>
    <source>
        <strain evidence="3 4">WH47</strain>
    </source>
</reference>
<dbReference type="InterPro" id="IPR000192">
    <property type="entry name" value="Aminotrans_V_dom"/>
</dbReference>
<proteinExistence type="predicted"/>
<dbReference type="PATRIC" id="fig|991778.3.peg.1765"/>
<dbReference type="AlphaFoldDB" id="F2APP8"/>
<sequence>MNDTQREPWLIRSDLDFLNHGSFGATPRCVIENQRHWQNLLEEDPIEFLAPERSLLPKLDFVRETVAKEINASSRDVVFVRNATEGVNAVVRSLPLRAGDEILVTNHGYNACINAVSQAANIAGAAVTTANIPFPIQSPDEVVRAIERRISPKTTWMLIDHVTSPTGIVLPVAQLIELAHSNNIRVMVDGAHAPGMLPLNLNELKPDYYTANHHKWWCGPKVSGFLYVDEKSQDEVLPSIISHGANMEGYGPSKFQSQFNWPGTFDPSPLLALPTAIDFLAGLHPADGPNRLAGLLRHNHELAVEGRRVILNELKLAEPAPESMLGSLATIPVPAWTNHTSVQIQAVRTALRTEYRFELPVFRFDATNVCLRISAQTYNSLDQYERLADAVTKLS</sequence>
<evidence type="ECO:0000313" key="4">
    <source>
        <dbReference type="Proteomes" id="UP000006222"/>
    </source>
</evidence>
<dbReference type="InterPro" id="IPR015422">
    <property type="entry name" value="PyrdxlP-dep_Trfase_small"/>
</dbReference>
<evidence type="ECO:0000259" key="2">
    <source>
        <dbReference type="Pfam" id="PF00266"/>
    </source>
</evidence>
<dbReference type="Gene3D" id="3.40.640.10">
    <property type="entry name" value="Type I PLP-dependent aspartate aminotransferase-like (Major domain)"/>
    <property type="match status" value="1"/>
</dbReference>
<dbReference type="RefSeq" id="WP_007325609.1">
    <property type="nucleotide sequence ID" value="NZ_AFAR01000094.1"/>
</dbReference>
<dbReference type="PANTHER" id="PTHR43092:SF2">
    <property type="entry name" value="HERCYNYLCYSTEINE SULFOXIDE LYASE"/>
    <property type="match status" value="1"/>
</dbReference>
<accession>F2APP8</accession>
<protein>
    <submittedName>
        <fullName evidence="3">Isopenicillin N-epimerase</fullName>
    </submittedName>
</protein>
<dbReference type="EMBL" id="AFAR01000094">
    <property type="protein sequence ID" value="EGF28315.1"/>
    <property type="molecule type" value="Genomic_DNA"/>
</dbReference>
<comment type="caution">
    <text evidence="3">The sequence shown here is derived from an EMBL/GenBank/DDBJ whole genome shotgun (WGS) entry which is preliminary data.</text>
</comment>
<dbReference type="InterPro" id="IPR015421">
    <property type="entry name" value="PyrdxlP-dep_Trfase_major"/>
</dbReference>
<keyword evidence="1" id="KW-0663">Pyridoxal phosphate</keyword>
<organism evidence="3 4">
    <name type="scientific">Rhodopirellula baltica WH47</name>
    <dbReference type="NCBI Taxonomy" id="991778"/>
    <lineage>
        <taxon>Bacteria</taxon>
        <taxon>Pseudomonadati</taxon>
        <taxon>Planctomycetota</taxon>
        <taxon>Planctomycetia</taxon>
        <taxon>Pirellulales</taxon>
        <taxon>Pirellulaceae</taxon>
        <taxon>Rhodopirellula</taxon>
    </lineage>
</organism>
<feature type="domain" description="Aminotransferase class V" evidence="2">
    <location>
        <begin position="60"/>
        <end position="383"/>
    </location>
</feature>